<dbReference type="InterPro" id="IPR049509">
    <property type="entry name" value="DyP_N"/>
</dbReference>
<evidence type="ECO:0000313" key="3">
    <source>
        <dbReference type="Proteomes" id="UP000812287"/>
    </source>
</evidence>
<accession>A0A9P8ALV4</accession>
<keyword evidence="3" id="KW-1185">Reference proteome</keyword>
<dbReference type="Pfam" id="PF21105">
    <property type="entry name" value="DyP_N"/>
    <property type="match status" value="1"/>
</dbReference>
<dbReference type="SUPFAM" id="SSF54909">
    <property type="entry name" value="Dimeric alpha+beta barrel"/>
    <property type="match status" value="1"/>
</dbReference>
<evidence type="ECO:0000259" key="1">
    <source>
        <dbReference type="Pfam" id="PF21105"/>
    </source>
</evidence>
<protein>
    <recommendedName>
        <fullName evidence="1">DyP dimeric alpha+beta barrel domain-containing protein</fullName>
    </recommendedName>
</protein>
<dbReference type="RefSeq" id="XP_043033695.1">
    <property type="nucleotide sequence ID" value="XM_043178003.1"/>
</dbReference>
<dbReference type="GeneID" id="66100290"/>
<organism evidence="2 3">
    <name type="scientific">Guyanagaster necrorhizus</name>
    <dbReference type="NCBI Taxonomy" id="856835"/>
    <lineage>
        <taxon>Eukaryota</taxon>
        <taxon>Fungi</taxon>
        <taxon>Dikarya</taxon>
        <taxon>Basidiomycota</taxon>
        <taxon>Agaricomycotina</taxon>
        <taxon>Agaricomycetes</taxon>
        <taxon>Agaricomycetidae</taxon>
        <taxon>Agaricales</taxon>
        <taxon>Marasmiineae</taxon>
        <taxon>Physalacriaceae</taxon>
        <taxon>Guyanagaster</taxon>
    </lineage>
</organism>
<dbReference type="InterPro" id="IPR011008">
    <property type="entry name" value="Dimeric_a/b-barrel"/>
</dbReference>
<evidence type="ECO:0000313" key="2">
    <source>
        <dbReference type="EMBL" id="KAG7440195.1"/>
    </source>
</evidence>
<name>A0A9P8ALV4_9AGAR</name>
<dbReference type="Proteomes" id="UP000812287">
    <property type="component" value="Unassembled WGS sequence"/>
</dbReference>
<proteinExistence type="predicted"/>
<reference evidence="2" key="1">
    <citation type="submission" date="2020-11" db="EMBL/GenBank/DDBJ databases">
        <title>Adaptations for nitrogen fixation in a non-lichenized fungal sporocarp promotes dispersal by wood-feeding termites.</title>
        <authorList>
            <consortium name="DOE Joint Genome Institute"/>
            <person name="Koch R.A."/>
            <person name="Yoon G."/>
            <person name="Arayal U."/>
            <person name="Lail K."/>
            <person name="Amirebrahimi M."/>
            <person name="Labutti K."/>
            <person name="Lipzen A."/>
            <person name="Riley R."/>
            <person name="Barry K."/>
            <person name="Henrissat B."/>
            <person name="Grigoriev I.V."/>
            <person name="Herr J.R."/>
            <person name="Aime M.C."/>
        </authorList>
    </citation>
    <scope>NUCLEOTIDE SEQUENCE</scope>
    <source>
        <strain evidence="2">MCA 3950</strain>
    </source>
</reference>
<gene>
    <name evidence="2" type="ORF">BT62DRAFT_1012980</name>
</gene>
<dbReference type="OrthoDB" id="3207336at2759"/>
<comment type="caution">
    <text evidence="2">The sequence shown here is derived from an EMBL/GenBank/DDBJ whole genome shotgun (WGS) entry which is preliminary data.</text>
</comment>
<dbReference type="AlphaFoldDB" id="A0A9P8ALV4"/>
<feature type="domain" description="DyP dimeric alpha+beta barrel" evidence="1">
    <location>
        <begin position="72"/>
        <end position="135"/>
    </location>
</feature>
<dbReference type="EMBL" id="MU250575">
    <property type="protein sequence ID" value="KAG7440195.1"/>
    <property type="molecule type" value="Genomic_DNA"/>
</dbReference>
<sequence length="349" mass="39013">MVTLAGFPANKTSERHLYWILRAFLHPAAQPELPTALEAQAAAATVGLNLTYIQVDILVGMKKKKELLFFFGLSVPGIQDDLGDQFYTMGQEADAANIGDPGTGNWVQSFAGTSVHGVFLLVSDTFDNMHETYQRSCRIYAILLASCIAFKVQLALDQRTVTNISGSWTESFAVDAGAILLAEEGDNTTRPSWARGGSFLVFCQLEQLVPEFHKLLLDNPISVLGINIPEEGSALIGARVVGRKELPWILHHCSTTQRWLRNNNFTYHQDGQNSTDQTGYNGACLDLDGHRMPKSSADDYQSAVSSLQCSWYIHLYINWSPLNVTEDIWDHLNLRLRWYRLMLTRTVDI</sequence>